<evidence type="ECO:0000313" key="2">
    <source>
        <dbReference type="Proteomes" id="UP001642409"/>
    </source>
</evidence>
<reference evidence="1 2" key="1">
    <citation type="submission" date="2024-07" db="EMBL/GenBank/DDBJ databases">
        <authorList>
            <person name="Akdeniz Z."/>
        </authorList>
    </citation>
    <scope>NUCLEOTIDE SEQUENCE [LARGE SCALE GENOMIC DNA]</scope>
</reference>
<dbReference type="EMBL" id="CAXDID020000041">
    <property type="protein sequence ID" value="CAL6000201.1"/>
    <property type="molecule type" value="Genomic_DNA"/>
</dbReference>
<accession>A0ABP1HUE3</accession>
<keyword evidence="2" id="KW-1185">Reference proteome</keyword>
<organism evidence="1 2">
    <name type="scientific">Hexamita inflata</name>
    <dbReference type="NCBI Taxonomy" id="28002"/>
    <lineage>
        <taxon>Eukaryota</taxon>
        <taxon>Metamonada</taxon>
        <taxon>Diplomonadida</taxon>
        <taxon>Hexamitidae</taxon>
        <taxon>Hexamitinae</taxon>
        <taxon>Hexamita</taxon>
    </lineage>
</organism>
<dbReference type="Proteomes" id="UP001642409">
    <property type="component" value="Unassembled WGS sequence"/>
</dbReference>
<comment type="caution">
    <text evidence="1">The sequence shown here is derived from an EMBL/GenBank/DDBJ whole genome shotgun (WGS) entry which is preliminary data.</text>
</comment>
<protein>
    <submittedName>
        <fullName evidence="1">Hypothetical_protein</fullName>
    </submittedName>
</protein>
<gene>
    <name evidence="1" type="ORF">HINF_LOCUS16579</name>
</gene>
<proteinExistence type="predicted"/>
<name>A0ABP1HUE3_9EUKA</name>
<sequence>MSDKQLNPDSHFGKLLYSYYGTYNIDEIDQINEDDDEDYVAPPEPAKKRKKYQLTAKSMRRLYQRYQLINIQNPTQMSTIEQQVRGSFATALIVKRNLLKRIKMTDDAELKEFLQQQLQLVNERRQAITILSRFMDQTVANLSIEQLQLAYNKNDFEKLQLYFPKILNGNISPQGKILMGEVALASILIKQGKNIDILALDEEQKQILLKYLIKMI</sequence>
<evidence type="ECO:0000313" key="1">
    <source>
        <dbReference type="EMBL" id="CAL6000201.1"/>
    </source>
</evidence>